<evidence type="ECO:0000256" key="2">
    <source>
        <dbReference type="ARBA" id="ARBA00022448"/>
    </source>
</evidence>
<organism evidence="6 7">
    <name type="scientific">Brevibacillus choshinensis</name>
    <dbReference type="NCBI Taxonomy" id="54911"/>
    <lineage>
        <taxon>Bacteria</taxon>
        <taxon>Bacillati</taxon>
        <taxon>Bacillota</taxon>
        <taxon>Bacilli</taxon>
        <taxon>Bacillales</taxon>
        <taxon>Paenibacillaceae</taxon>
        <taxon>Brevibacillus</taxon>
    </lineage>
</organism>
<dbReference type="InterPro" id="IPR050319">
    <property type="entry name" value="ABC_transp_ATP-bind"/>
</dbReference>
<feature type="domain" description="ABC transporter" evidence="5">
    <location>
        <begin position="6"/>
        <end position="256"/>
    </location>
</feature>
<comment type="similarity">
    <text evidence="1">Belongs to the ABC transporter superfamily.</text>
</comment>
<evidence type="ECO:0000259" key="5">
    <source>
        <dbReference type="PROSITE" id="PS50893"/>
    </source>
</evidence>
<keyword evidence="2" id="KW-0813">Transport</keyword>
<dbReference type="SUPFAM" id="SSF52540">
    <property type="entry name" value="P-loop containing nucleoside triphosphate hydrolases"/>
    <property type="match status" value="1"/>
</dbReference>
<name>A0ABR5ND49_BRECH</name>
<dbReference type="PROSITE" id="PS50893">
    <property type="entry name" value="ABC_TRANSPORTER_2"/>
    <property type="match status" value="1"/>
</dbReference>
<evidence type="ECO:0000313" key="7">
    <source>
        <dbReference type="Proteomes" id="UP000051063"/>
    </source>
</evidence>
<dbReference type="PROSITE" id="PS00211">
    <property type="entry name" value="ABC_TRANSPORTER_1"/>
    <property type="match status" value="1"/>
</dbReference>
<dbReference type="NCBIfam" id="TIGR01727">
    <property type="entry name" value="oligo_HPY"/>
    <property type="match status" value="1"/>
</dbReference>
<protein>
    <recommendedName>
        <fullName evidence="5">ABC transporter domain-containing protein</fullName>
    </recommendedName>
</protein>
<dbReference type="PANTHER" id="PTHR43776">
    <property type="entry name" value="TRANSPORT ATP-BINDING PROTEIN"/>
    <property type="match status" value="1"/>
</dbReference>
<keyword evidence="7" id="KW-1185">Reference proteome</keyword>
<dbReference type="Pfam" id="PF08352">
    <property type="entry name" value="oligo_HPY"/>
    <property type="match status" value="1"/>
</dbReference>
<evidence type="ECO:0000256" key="1">
    <source>
        <dbReference type="ARBA" id="ARBA00005417"/>
    </source>
</evidence>
<proteinExistence type="inferred from homology"/>
<dbReference type="InterPro" id="IPR013563">
    <property type="entry name" value="Oligopep_ABC_C"/>
</dbReference>
<dbReference type="EMBL" id="LJJB01000007">
    <property type="protein sequence ID" value="KQL49480.1"/>
    <property type="molecule type" value="Genomic_DNA"/>
</dbReference>
<dbReference type="RefSeq" id="WP_055743780.1">
    <property type="nucleotide sequence ID" value="NZ_LJJB01000007.1"/>
</dbReference>
<reference evidence="6 7" key="1">
    <citation type="submission" date="2015-09" db="EMBL/GenBank/DDBJ databases">
        <title>Genome sequencing project for genomic taxonomy and phylogenomics of Bacillus-like bacteria.</title>
        <authorList>
            <person name="Liu B."/>
            <person name="Wang J."/>
            <person name="Zhu Y."/>
            <person name="Liu G."/>
            <person name="Chen Q."/>
            <person name="Chen Z."/>
            <person name="Lan J."/>
            <person name="Che J."/>
            <person name="Ge C."/>
            <person name="Shi H."/>
            <person name="Pan Z."/>
            <person name="Liu X."/>
        </authorList>
    </citation>
    <scope>NUCLEOTIDE SEQUENCE [LARGE SCALE GENOMIC DNA]</scope>
    <source>
        <strain evidence="6 7">DSM 8552</strain>
    </source>
</reference>
<gene>
    <name evidence="6" type="ORF">AN963_06960</name>
</gene>
<dbReference type="InterPro" id="IPR027417">
    <property type="entry name" value="P-loop_NTPase"/>
</dbReference>
<comment type="caution">
    <text evidence="6">The sequence shown here is derived from an EMBL/GenBank/DDBJ whole genome shotgun (WGS) entry which is preliminary data.</text>
</comment>
<evidence type="ECO:0000256" key="4">
    <source>
        <dbReference type="ARBA" id="ARBA00022840"/>
    </source>
</evidence>
<dbReference type="SMART" id="SM00382">
    <property type="entry name" value="AAA"/>
    <property type="match status" value="1"/>
</dbReference>
<dbReference type="CDD" id="cd03257">
    <property type="entry name" value="ABC_NikE_OppD_transporters"/>
    <property type="match status" value="1"/>
</dbReference>
<dbReference type="Pfam" id="PF00005">
    <property type="entry name" value="ABC_tran"/>
    <property type="match status" value="1"/>
</dbReference>
<dbReference type="InterPro" id="IPR003593">
    <property type="entry name" value="AAA+_ATPase"/>
</dbReference>
<dbReference type="Gene3D" id="3.40.50.300">
    <property type="entry name" value="P-loop containing nucleotide triphosphate hydrolases"/>
    <property type="match status" value="1"/>
</dbReference>
<accession>A0ABR5ND49</accession>
<dbReference type="InterPro" id="IPR017871">
    <property type="entry name" value="ABC_transporter-like_CS"/>
</dbReference>
<sequence length="323" mass="36705">MDQPLMQVRNIKKYFPVEKGLFGKKTGTVHAVDNVSFDIYEKETLAIVGESGCGKSTLGRTLIRLLDATEGSAHFEGQDIFAMSQSELRQLRKQMQIIFQDPFASLNPRMKVSDIIAEPLVTHETIGRKEREDRVAELMELVGLRKAYSSRYPHMFSGGQRQRIGIARALALHPKFIVCDEPVSALDVSIQSQIINLLQKLQEQNNLTYLFISHDLSVVRYFSDRIGVMFLGKMMELGPTEEVYRRPLHPYTKFLIAAAPVPDPHARNQEKLILEGDIPSPLRPPSGCRFHTRCPYVQDICKSQEPQIQQIDDRSVACHFPLE</sequence>
<dbReference type="Proteomes" id="UP000051063">
    <property type="component" value="Unassembled WGS sequence"/>
</dbReference>
<keyword evidence="4" id="KW-0067">ATP-binding</keyword>
<keyword evidence="3" id="KW-0547">Nucleotide-binding</keyword>
<evidence type="ECO:0000313" key="6">
    <source>
        <dbReference type="EMBL" id="KQL49480.1"/>
    </source>
</evidence>
<dbReference type="NCBIfam" id="NF008453">
    <property type="entry name" value="PRK11308.1"/>
    <property type="match status" value="1"/>
</dbReference>
<evidence type="ECO:0000256" key="3">
    <source>
        <dbReference type="ARBA" id="ARBA00022741"/>
    </source>
</evidence>
<dbReference type="InterPro" id="IPR003439">
    <property type="entry name" value="ABC_transporter-like_ATP-bd"/>
</dbReference>